<evidence type="ECO:0000313" key="2">
    <source>
        <dbReference type="EMBL" id="OUP19637.1"/>
    </source>
</evidence>
<protein>
    <recommendedName>
        <fullName evidence="4">DUF3408 domain-containing protein</fullName>
    </recommendedName>
</protein>
<dbReference type="InterPro" id="IPR021823">
    <property type="entry name" value="DUF3408"/>
</dbReference>
<organism evidence="2 3">
    <name type="scientific">Parabacteroides distasonis</name>
    <dbReference type="NCBI Taxonomy" id="823"/>
    <lineage>
        <taxon>Bacteria</taxon>
        <taxon>Pseudomonadati</taxon>
        <taxon>Bacteroidota</taxon>
        <taxon>Bacteroidia</taxon>
        <taxon>Bacteroidales</taxon>
        <taxon>Tannerellaceae</taxon>
        <taxon>Parabacteroides</taxon>
    </lineage>
</organism>
<gene>
    <name evidence="2" type="ORF">B5F32_08960</name>
</gene>
<evidence type="ECO:0008006" key="4">
    <source>
        <dbReference type="Google" id="ProtNLM"/>
    </source>
</evidence>
<dbReference type="AlphaFoldDB" id="A0A1Y4IH45"/>
<dbReference type="Pfam" id="PF11888">
    <property type="entry name" value="DUF3408"/>
    <property type="match status" value="1"/>
</dbReference>
<reference evidence="3" key="1">
    <citation type="submission" date="2017-04" db="EMBL/GenBank/DDBJ databases">
        <title>Function of individual gut microbiota members based on whole genome sequencing of pure cultures obtained from chicken caecum.</title>
        <authorList>
            <person name="Medvecky M."/>
            <person name="Cejkova D."/>
            <person name="Polansky O."/>
            <person name="Karasova D."/>
            <person name="Kubasova T."/>
            <person name="Cizek A."/>
            <person name="Rychlik I."/>
        </authorList>
    </citation>
    <scope>NUCLEOTIDE SEQUENCE [LARGE SCALE GENOMIC DNA]</scope>
    <source>
        <strain evidence="3">An199</strain>
    </source>
</reference>
<dbReference type="EMBL" id="NFJX01000006">
    <property type="protein sequence ID" value="OUP19637.1"/>
    <property type="molecule type" value="Genomic_DNA"/>
</dbReference>
<feature type="region of interest" description="Disordered" evidence="1">
    <location>
        <begin position="24"/>
        <end position="51"/>
    </location>
</feature>
<name>A0A1Y4IH45_PARDI</name>
<sequence>MDSEKEKNRLSDIVLERVGLTGNLLSDPVSPSPEPAMRVSGHGRPVGAGKVTDPEEYKRRFLVPAPKASEWKTAYIDGKLHRRIAMLVRAAGCGSISGFIIRLLELHMEEHREDIAALLGEVYRPWDEDGQPGGTARR</sequence>
<dbReference type="Proteomes" id="UP000195950">
    <property type="component" value="Unassembled WGS sequence"/>
</dbReference>
<evidence type="ECO:0000313" key="3">
    <source>
        <dbReference type="Proteomes" id="UP000195950"/>
    </source>
</evidence>
<dbReference type="RefSeq" id="WP_087339461.1">
    <property type="nucleotide sequence ID" value="NZ_CP103256.1"/>
</dbReference>
<accession>A0A1Y4IH45</accession>
<evidence type="ECO:0000256" key="1">
    <source>
        <dbReference type="SAM" id="MobiDB-lite"/>
    </source>
</evidence>
<comment type="caution">
    <text evidence="2">The sequence shown here is derived from an EMBL/GenBank/DDBJ whole genome shotgun (WGS) entry which is preliminary data.</text>
</comment>
<proteinExistence type="predicted"/>